<sequence length="284" mass="30778">MSDLPASARVTVVSVCFNSMAVLPDMLASVPAGTPVVLVDNASTDAAAVAELAGARGARLVRNAENRGFGVACNQGAAQAETEFVLFLNPDAQLMPDTLDELVAAAERHPHASAMNPRIAEADGSAYFKRHSHLMPRAEKMPRGWPEADREVTVLSGAALFVRRADFEAVGGFDPEIFLYHEDDDLSRRLRSERGPLMFVRAALVQHLGGRSSVRSPEVAALKAWHMGRSRVYAARKHGQKFAFGRALLQAAAQLLSPAVLLSKRKRAKQWAFFRAVLASRKPG</sequence>
<dbReference type="InterPro" id="IPR029044">
    <property type="entry name" value="Nucleotide-diphossugar_trans"/>
</dbReference>
<dbReference type="Pfam" id="PF00535">
    <property type="entry name" value="Glycos_transf_2"/>
    <property type="match status" value="1"/>
</dbReference>
<evidence type="ECO:0000259" key="1">
    <source>
        <dbReference type="Pfam" id="PF00535"/>
    </source>
</evidence>
<feature type="domain" description="Glycosyltransferase 2-like" evidence="1">
    <location>
        <begin position="11"/>
        <end position="170"/>
    </location>
</feature>
<keyword evidence="3" id="KW-1185">Reference proteome</keyword>
<gene>
    <name evidence="2" type="ORF">OEZ60_11155</name>
</gene>
<dbReference type="Proteomes" id="UP001209535">
    <property type="component" value="Unassembled WGS sequence"/>
</dbReference>
<evidence type="ECO:0000313" key="2">
    <source>
        <dbReference type="EMBL" id="MCU9848568.1"/>
    </source>
</evidence>
<dbReference type="PANTHER" id="PTHR43179">
    <property type="entry name" value="RHAMNOSYLTRANSFERASE WBBL"/>
    <property type="match status" value="1"/>
</dbReference>
<accession>A0ABT2X3N7</accession>
<dbReference type="Gene3D" id="3.90.550.10">
    <property type="entry name" value="Spore Coat Polysaccharide Biosynthesis Protein SpsA, Chain A"/>
    <property type="match status" value="1"/>
</dbReference>
<dbReference type="InterPro" id="IPR001173">
    <property type="entry name" value="Glyco_trans_2-like"/>
</dbReference>
<comment type="caution">
    <text evidence="2">The sequence shown here is derived from an EMBL/GenBank/DDBJ whole genome shotgun (WGS) entry which is preliminary data.</text>
</comment>
<evidence type="ECO:0000313" key="3">
    <source>
        <dbReference type="Proteomes" id="UP001209535"/>
    </source>
</evidence>
<dbReference type="RefSeq" id="WP_263336034.1">
    <property type="nucleotide sequence ID" value="NZ_JAOVQO010000009.1"/>
</dbReference>
<reference evidence="2 3" key="1">
    <citation type="submission" date="2022-10" db="EMBL/GenBank/DDBJ databases">
        <title>Defluviimonas sp. nov., isolated from ocean surface sediments.</title>
        <authorList>
            <person name="He W."/>
            <person name="Wang L."/>
            <person name="Zhang D.-F."/>
        </authorList>
    </citation>
    <scope>NUCLEOTIDE SEQUENCE [LARGE SCALE GENOMIC DNA]</scope>
    <source>
        <strain evidence="2 3">WL0024</strain>
    </source>
</reference>
<dbReference type="PANTHER" id="PTHR43179:SF7">
    <property type="entry name" value="RHAMNOSYLTRANSFERASE WBBL"/>
    <property type="match status" value="1"/>
</dbReference>
<dbReference type="SUPFAM" id="SSF53448">
    <property type="entry name" value="Nucleotide-diphospho-sugar transferases"/>
    <property type="match status" value="1"/>
</dbReference>
<proteinExistence type="predicted"/>
<protein>
    <submittedName>
        <fullName evidence="2">Glycosyltransferase family 2 protein</fullName>
    </submittedName>
</protein>
<dbReference type="CDD" id="cd04186">
    <property type="entry name" value="GT_2_like_c"/>
    <property type="match status" value="1"/>
</dbReference>
<dbReference type="EMBL" id="JAOVQO010000009">
    <property type="protein sequence ID" value="MCU9848568.1"/>
    <property type="molecule type" value="Genomic_DNA"/>
</dbReference>
<name>A0ABT2X3N7_9RHOB</name>
<organism evidence="2 3">
    <name type="scientific">Albidovulum salinarum</name>
    <dbReference type="NCBI Taxonomy" id="2984153"/>
    <lineage>
        <taxon>Bacteria</taxon>
        <taxon>Pseudomonadati</taxon>
        <taxon>Pseudomonadota</taxon>
        <taxon>Alphaproteobacteria</taxon>
        <taxon>Rhodobacterales</taxon>
        <taxon>Paracoccaceae</taxon>
        <taxon>Albidovulum</taxon>
    </lineage>
</organism>